<reference evidence="3" key="1">
    <citation type="submission" date="2010-03" db="EMBL/GenBank/DDBJ databases">
        <title>Complete sequence of Mobiluncus curtisii ATCC 43063.</title>
        <authorList>
            <person name="Muzny D."/>
            <person name="Qin X."/>
            <person name="Deng J."/>
            <person name="Jiang H."/>
            <person name="Liu Y."/>
            <person name="Qu J."/>
            <person name="Song X.-Z."/>
            <person name="Zhang L."/>
            <person name="Thornton R."/>
            <person name="Coyle M."/>
            <person name="Francisco L."/>
            <person name="Jackson L."/>
            <person name="Javaid M."/>
            <person name="Korchina V."/>
            <person name="Kovar C."/>
            <person name="Mata R."/>
            <person name="Mathew T."/>
            <person name="Ngo R."/>
            <person name="Nguyen L."/>
            <person name="Nguyen N."/>
            <person name="Okwuonu G."/>
            <person name="Ongeri F."/>
            <person name="Pham C."/>
            <person name="Simmons D."/>
            <person name="Wilczek-Boney K."/>
            <person name="Hale W."/>
            <person name="Jakkamsetti A."/>
            <person name="Pham P."/>
            <person name="Ruth R."/>
            <person name="San Lucas F."/>
            <person name="Warren J."/>
            <person name="Zhang J."/>
            <person name="Zhao Z."/>
            <person name="Zhou C."/>
            <person name="Zhu D."/>
            <person name="Lee S."/>
            <person name="Bess C."/>
            <person name="Blankenburg K."/>
            <person name="Forbes L."/>
            <person name="Fu Q."/>
            <person name="Gubbala S."/>
            <person name="Hirani K."/>
            <person name="Jayaseelan J.C."/>
            <person name="Lara F."/>
            <person name="Munidasa M."/>
            <person name="Palculict T."/>
            <person name="Patil S."/>
            <person name="Pu L.-L."/>
            <person name="Saada N."/>
            <person name="Tang L."/>
            <person name="Weissenberger G."/>
            <person name="Zhu Y."/>
            <person name="Hemphill L."/>
            <person name="Shang Y."/>
            <person name="Youmans B."/>
            <person name="Ayvaz T."/>
            <person name="Ross M."/>
            <person name="Santibanez J."/>
            <person name="Aqrawi P."/>
            <person name="Gross S."/>
            <person name="Joshi V."/>
            <person name="Fowler G."/>
            <person name="Nazareth L."/>
            <person name="Reid J."/>
            <person name="Worley K."/>
            <person name="Petrosino J."/>
            <person name="Highlander S."/>
            <person name="Gibbs R."/>
            <person name="Gibbs R."/>
        </authorList>
    </citation>
    <scope>NUCLEOTIDE SEQUENCE [LARGE SCALE GENOMIC DNA]</scope>
    <source>
        <strain evidence="3">ATCC 19194</strain>
    </source>
</reference>
<dbReference type="SUPFAM" id="SSF54593">
    <property type="entry name" value="Glyoxalase/Bleomycin resistance protein/Dihydroxybiphenyl dioxygenase"/>
    <property type="match status" value="1"/>
</dbReference>
<dbReference type="EMBL" id="ADMT01000093">
    <property type="protein sequence ID" value="EFF83743.1"/>
    <property type="molecule type" value="Genomic_DNA"/>
</dbReference>
<evidence type="ECO:0000313" key="3">
    <source>
        <dbReference type="Proteomes" id="UP000003085"/>
    </source>
</evidence>
<dbReference type="PANTHER" id="PTHR21366">
    <property type="entry name" value="GLYOXALASE FAMILY PROTEIN"/>
    <property type="match status" value="1"/>
</dbReference>
<protein>
    <submittedName>
        <fullName evidence="2">Glyoxalase family protein</fullName>
    </submittedName>
</protein>
<organism evidence="2 3">
    <name type="scientific">Acinetobacter haemolyticus ATCC 19194</name>
    <dbReference type="NCBI Taxonomy" id="707232"/>
    <lineage>
        <taxon>Bacteria</taxon>
        <taxon>Pseudomonadati</taxon>
        <taxon>Pseudomonadota</taxon>
        <taxon>Gammaproteobacteria</taxon>
        <taxon>Moraxellales</taxon>
        <taxon>Moraxellaceae</taxon>
        <taxon>Acinetobacter</taxon>
    </lineage>
</organism>
<dbReference type="Gene3D" id="3.10.180.10">
    <property type="entry name" value="2,3-Dihydroxybiphenyl 1,2-Dioxygenase, domain 1"/>
    <property type="match status" value="1"/>
</dbReference>
<dbReference type="InterPro" id="IPR037523">
    <property type="entry name" value="VOC_core"/>
</dbReference>
<proteinExistence type="predicted"/>
<dbReference type="InterPro" id="IPR004360">
    <property type="entry name" value="Glyas_Fos-R_dOase_dom"/>
</dbReference>
<feature type="domain" description="VOC" evidence="1">
    <location>
        <begin position="16"/>
        <end position="136"/>
    </location>
</feature>
<name>D4XM08_ACIHA</name>
<dbReference type="InterPro" id="IPR050383">
    <property type="entry name" value="GlyoxalaseI/FosfomycinResist"/>
</dbReference>
<dbReference type="CDD" id="cd07253">
    <property type="entry name" value="GLOD5"/>
    <property type="match status" value="1"/>
</dbReference>
<dbReference type="PROSITE" id="PS51819">
    <property type="entry name" value="VOC"/>
    <property type="match status" value="1"/>
</dbReference>
<dbReference type="Proteomes" id="UP000003085">
    <property type="component" value="Unassembled WGS sequence"/>
</dbReference>
<dbReference type="HOGENOM" id="CLU_046006_4_3_6"/>
<gene>
    <name evidence="2" type="ORF">HMP0015_0750</name>
</gene>
<evidence type="ECO:0000313" key="2">
    <source>
        <dbReference type="EMBL" id="EFF83743.1"/>
    </source>
</evidence>
<dbReference type="PANTHER" id="PTHR21366:SF14">
    <property type="entry name" value="GLYOXALASE DOMAIN-CONTAINING PROTEIN 5"/>
    <property type="match status" value="1"/>
</dbReference>
<accession>D4XM08</accession>
<evidence type="ECO:0000259" key="1">
    <source>
        <dbReference type="PROSITE" id="PS51819"/>
    </source>
</evidence>
<dbReference type="Pfam" id="PF00903">
    <property type="entry name" value="Glyoxalase"/>
    <property type="match status" value="1"/>
</dbReference>
<dbReference type="InterPro" id="IPR029068">
    <property type="entry name" value="Glyas_Bleomycin-R_OHBP_Dase"/>
</dbReference>
<dbReference type="AlphaFoldDB" id="D4XM08"/>
<sequence>MNKEIKRVELNMKISHLDHLVLTVANIEITCQFYQSALNFEVITFGENRKALKFGNQKINLHQVGKEFEPKAFQPTAGSADLCFIAETPLEKVIEHLQQLNIEIIEGPIERTGAMGKILSIYICDPDQNLIEISNYL</sequence>
<comment type="caution">
    <text evidence="2">The sequence shown here is derived from an EMBL/GenBank/DDBJ whole genome shotgun (WGS) entry which is preliminary data.</text>
</comment>